<gene>
    <name evidence="2" type="ORF">C1H76_3854</name>
</gene>
<feature type="region of interest" description="Disordered" evidence="1">
    <location>
        <begin position="88"/>
        <end position="135"/>
    </location>
</feature>
<name>A0A4U7B569_9PEZI</name>
<proteinExistence type="predicted"/>
<protein>
    <submittedName>
        <fullName evidence="2">Uncharacterized protein</fullName>
    </submittedName>
</protein>
<feature type="region of interest" description="Disordered" evidence="1">
    <location>
        <begin position="1"/>
        <end position="56"/>
    </location>
</feature>
<reference evidence="2 3" key="1">
    <citation type="submission" date="2018-02" db="EMBL/GenBank/DDBJ databases">
        <title>Draft genome sequences of Elsinoe sp., causing black scab on jojoba.</title>
        <authorList>
            <person name="Stodart B."/>
            <person name="Jeffress S."/>
            <person name="Ash G."/>
            <person name="Arun Chinnappa K."/>
        </authorList>
    </citation>
    <scope>NUCLEOTIDE SEQUENCE [LARGE SCALE GENOMIC DNA]</scope>
    <source>
        <strain evidence="2 3">Hillstone_2</strain>
    </source>
</reference>
<feature type="compositionally biased region" description="Polar residues" evidence="1">
    <location>
        <begin position="91"/>
        <end position="108"/>
    </location>
</feature>
<evidence type="ECO:0000313" key="3">
    <source>
        <dbReference type="Proteomes" id="UP000308133"/>
    </source>
</evidence>
<dbReference type="AlphaFoldDB" id="A0A4U7B569"/>
<sequence length="355" mass="38984">MGRPRKRRLVAEDDQTDALQPEPESTTAHTTEPVVANGDSVEAQGDPDDTGDWFEGGGIFSTLLPKVRASPWPALEEVPAVCRTALRSKDAVSSTTSVPELTESPDTASSSNGSGPQSHSVTSTPRGDPNSESPHASITLTSCACLSSMYLSLSSLQDMKDFSFPSSLHKLREAISGAWNVLHCPLCPKTFLTGFQNIQLLGMFMVSAAERYSKILTAINAETEDAISTGRKMSFRMADLQGSNSHLHTFDPNHCLGDICLDLEPHQWQLLVKKVVKGEIWGSAHACCPAFMTLSDGMIVRQEKWHINRPNMDYPRPYPECMQAQQAQIDNPKTKHLCLAMVYEARKIIEHMALD</sequence>
<dbReference type="EMBL" id="PTQR01000050">
    <property type="protein sequence ID" value="TKX23916.1"/>
    <property type="molecule type" value="Genomic_DNA"/>
</dbReference>
<feature type="compositionally biased region" description="Low complexity" evidence="1">
    <location>
        <begin position="109"/>
        <end position="120"/>
    </location>
</feature>
<evidence type="ECO:0000256" key="1">
    <source>
        <dbReference type="SAM" id="MobiDB-lite"/>
    </source>
</evidence>
<comment type="caution">
    <text evidence="2">The sequence shown here is derived from an EMBL/GenBank/DDBJ whole genome shotgun (WGS) entry which is preliminary data.</text>
</comment>
<feature type="compositionally biased region" description="Polar residues" evidence="1">
    <location>
        <begin position="121"/>
        <end position="135"/>
    </location>
</feature>
<organism evidence="2 3">
    <name type="scientific">Elsinoe australis</name>
    <dbReference type="NCBI Taxonomy" id="40998"/>
    <lineage>
        <taxon>Eukaryota</taxon>
        <taxon>Fungi</taxon>
        <taxon>Dikarya</taxon>
        <taxon>Ascomycota</taxon>
        <taxon>Pezizomycotina</taxon>
        <taxon>Dothideomycetes</taxon>
        <taxon>Dothideomycetidae</taxon>
        <taxon>Myriangiales</taxon>
        <taxon>Elsinoaceae</taxon>
        <taxon>Elsinoe</taxon>
    </lineage>
</organism>
<dbReference type="Proteomes" id="UP000308133">
    <property type="component" value="Unassembled WGS sequence"/>
</dbReference>
<accession>A0A4U7B569</accession>
<evidence type="ECO:0000313" key="2">
    <source>
        <dbReference type="EMBL" id="TKX23916.1"/>
    </source>
</evidence>